<evidence type="ECO:0000259" key="7">
    <source>
        <dbReference type="Pfam" id="PF21981"/>
    </source>
</evidence>
<gene>
    <name evidence="5" type="primary">recX</name>
    <name evidence="9" type="ORF">CW740_06720</name>
</gene>
<feature type="domain" description="RecX first three-helical" evidence="8">
    <location>
        <begin position="13"/>
        <end position="49"/>
    </location>
</feature>
<dbReference type="Gene3D" id="1.10.10.10">
    <property type="entry name" value="Winged helix-like DNA-binding domain superfamily/Winged helix DNA-binding domain"/>
    <property type="match status" value="3"/>
</dbReference>
<name>A0A2K9AC05_9GAMM</name>
<dbReference type="EMBL" id="CP025120">
    <property type="protein sequence ID" value="AUD78957.1"/>
    <property type="molecule type" value="Genomic_DNA"/>
</dbReference>
<keyword evidence="10" id="KW-1185">Reference proteome</keyword>
<dbReference type="InterPro" id="IPR003783">
    <property type="entry name" value="Regulatory_RecX"/>
</dbReference>
<evidence type="ECO:0000256" key="5">
    <source>
        <dbReference type="HAMAP-Rule" id="MF_01114"/>
    </source>
</evidence>
<comment type="function">
    <text evidence="5">Modulates RecA activity.</text>
</comment>
<sequence length="156" mass="18806">MKKEKPKRDYKIIAMDLLARREHSRRELLDKLKVRGFEGEEVEAYLDRLAERNLQSDERFAQSFLRVRSESGYGPMRIQQELKQKGIDEHRISLLFEEMDIDWYKTALSIWQKKYNQLPGNDLKLRAKQARFMQYRGFDFDTINRILSRTSIEDDE</sequence>
<protein>
    <recommendedName>
        <fullName evidence="3 5">Regulatory protein RecX</fullName>
    </recommendedName>
</protein>
<reference evidence="9 10" key="1">
    <citation type="submission" date="2017-12" db="EMBL/GenBank/DDBJ databases">
        <title>Kangiella profundi FT102 completed genome.</title>
        <authorList>
            <person name="Xu J."/>
            <person name="Wang J."/>
            <person name="Lu Y."/>
        </authorList>
    </citation>
    <scope>NUCLEOTIDE SEQUENCE [LARGE SCALE GENOMIC DNA]</scope>
    <source>
        <strain evidence="9 10">FT102</strain>
    </source>
</reference>
<comment type="subcellular location">
    <subcellularLocation>
        <location evidence="1 5">Cytoplasm</location>
    </subcellularLocation>
</comment>
<dbReference type="Pfam" id="PF21982">
    <property type="entry name" value="RecX_HTH1"/>
    <property type="match status" value="1"/>
</dbReference>
<dbReference type="InterPro" id="IPR053925">
    <property type="entry name" value="RecX_HTH_3rd"/>
</dbReference>
<feature type="domain" description="RecX third three-helical" evidence="7">
    <location>
        <begin position="102"/>
        <end position="147"/>
    </location>
</feature>
<accession>A0A2K9AC05</accession>
<dbReference type="Pfam" id="PF02631">
    <property type="entry name" value="RecX_HTH2"/>
    <property type="match status" value="1"/>
</dbReference>
<dbReference type="InterPro" id="IPR053926">
    <property type="entry name" value="RecX_HTH_1st"/>
</dbReference>
<dbReference type="GO" id="GO:0006282">
    <property type="term" value="P:regulation of DNA repair"/>
    <property type="evidence" value="ECO:0007669"/>
    <property type="project" value="UniProtKB-UniRule"/>
</dbReference>
<keyword evidence="4 5" id="KW-0963">Cytoplasm</keyword>
<evidence type="ECO:0000259" key="8">
    <source>
        <dbReference type="Pfam" id="PF21982"/>
    </source>
</evidence>
<evidence type="ECO:0000313" key="10">
    <source>
        <dbReference type="Proteomes" id="UP000232693"/>
    </source>
</evidence>
<dbReference type="GO" id="GO:0005737">
    <property type="term" value="C:cytoplasm"/>
    <property type="evidence" value="ECO:0007669"/>
    <property type="project" value="UniProtKB-SubCell"/>
</dbReference>
<dbReference type="InterPro" id="IPR036388">
    <property type="entry name" value="WH-like_DNA-bd_sf"/>
</dbReference>
<dbReference type="Proteomes" id="UP000232693">
    <property type="component" value="Chromosome"/>
</dbReference>
<dbReference type="KEGG" id="kpd:CW740_06720"/>
<dbReference type="NCBIfam" id="NF001055">
    <property type="entry name" value="PRK00117.2-5"/>
    <property type="match status" value="1"/>
</dbReference>
<dbReference type="RefSeq" id="WP_106646798.1">
    <property type="nucleotide sequence ID" value="NZ_BMGO01000001.1"/>
</dbReference>
<dbReference type="PANTHER" id="PTHR33602:SF1">
    <property type="entry name" value="REGULATORY PROTEIN RECX FAMILY PROTEIN"/>
    <property type="match status" value="1"/>
</dbReference>
<dbReference type="HAMAP" id="MF_01114">
    <property type="entry name" value="RecX"/>
    <property type="match status" value="1"/>
</dbReference>
<evidence type="ECO:0000256" key="2">
    <source>
        <dbReference type="ARBA" id="ARBA00009695"/>
    </source>
</evidence>
<evidence type="ECO:0000259" key="6">
    <source>
        <dbReference type="Pfam" id="PF02631"/>
    </source>
</evidence>
<evidence type="ECO:0000256" key="4">
    <source>
        <dbReference type="ARBA" id="ARBA00022490"/>
    </source>
</evidence>
<comment type="similarity">
    <text evidence="2 5">Belongs to the RecX family.</text>
</comment>
<proteinExistence type="inferred from homology"/>
<dbReference type="AlphaFoldDB" id="A0A2K9AC05"/>
<evidence type="ECO:0000256" key="1">
    <source>
        <dbReference type="ARBA" id="ARBA00004496"/>
    </source>
</evidence>
<feature type="domain" description="RecX second three-helical" evidence="6">
    <location>
        <begin position="56"/>
        <end position="90"/>
    </location>
</feature>
<dbReference type="Pfam" id="PF21981">
    <property type="entry name" value="RecX_HTH3"/>
    <property type="match status" value="1"/>
</dbReference>
<dbReference type="InterPro" id="IPR053924">
    <property type="entry name" value="RecX_HTH_2nd"/>
</dbReference>
<evidence type="ECO:0000256" key="3">
    <source>
        <dbReference type="ARBA" id="ARBA00018111"/>
    </source>
</evidence>
<organism evidence="9 10">
    <name type="scientific">Kangiella profundi</name>
    <dbReference type="NCBI Taxonomy" id="1561924"/>
    <lineage>
        <taxon>Bacteria</taxon>
        <taxon>Pseudomonadati</taxon>
        <taxon>Pseudomonadota</taxon>
        <taxon>Gammaproteobacteria</taxon>
        <taxon>Kangiellales</taxon>
        <taxon>Kangiellaceae</taxon>
        <taxon>Kangiella</taxon>
    </lineage>
</organism>
<evidence type="ECO:0000313" key="9">
    <source>
        <dbReference type="EMBL" id="AUD78957.1"/>
    </source>
</evidence>
<dbReference type="OrthoDB" id="7066780at2"/>
<dbReference type="PANTHER" id="PTHR33602">
    <property type="entry name" value="REGULATORY PROTEIN RECX FAMILY PROTEIN"/>
    <property type="match status" value="1"/>
</dbReference>